<dbReference type="EMBL" id="CP097502">
    <property type="protein sequence ID" value="URD76409.1"/>
    <property type="molecule type" value="Genomic_DNA"/>
</dbReference>
<reference evidence="1" key="1">
    <citation type="submission" date="2022-05" db="EMBL/GenBank/DDBJ databases">
        <title>The Musa troglodytarum L. genome provides insights into the mechanism of non-climacteric behaviour and enrichment of carotenoids.</title>
        <authorList>
            <person name="Wang J."/>
        </authorList>
    </citation>
    <scope>NUCLEOTIDE SEQUENCE</scope>
    <source>
        <tissue evidence="1">Leaf</tissue>
    </source>
</reference>
<evidence type="ECO:0000313" key="2">
    <source>
        <dbReference type="EMBL" id="URD76409.1"/>
    </source>
</evidence>
<gene>
    <name evidence="2" type="ORF">MUK42_36531</name>
    <name evidence="1" type="ORF">MUK42_36587</name>
</gene>
<accession>A0A9E7JA29</accession>
<protein>
    <submittedName>
        <fullName evidence="1">Uncharacterized protein</fullName>
    </submittedName>
</protein>
<name>A0A9E7JA29_9LILI</name>
<dbReference type="EMBL" id="CP097502">
    <property type="protein sequence ID" value="URD72782.1"/>
    <property type="molecule type" value="Genomic_DNA"/>
</dbReference>
<keyword evidence="3" id="KW-1185">Reference proteome</keyword>
<organism evidence="1 3">
    <name type="scientific">Musa troglodytarum</name>
    <name type="common">fe'i banana</name>
    <dbReference type="NCBI Taxonomy" id="320322"/>
    <lineage>
        <taxon>Eukaryota</taxon>
        <taxon>Viridiplantae</taxon>
        <taxon>Streptophyta</taxon>
        <taxon>Embryophyta</taxon>
        <taxon>Tracheophyta</taxon>
        <taxon>Spermatophyta</taxon>
        <taxon>Magnoliopsida</taxon>
        <taxon>Liliopsida</taxon>
        <taxon>Zingiberales</taxon>
        <taxon>Musaceae</taxon>
        <taxon>Musa</taxon>
    </lineage>
</organism>
<sequence>MPSPRSWFLGIHGFSQHAYIFELTSPKGMLVQSGRLKDALQDGGSCKRMFKIHGVKGSCAFYIRGFNSASALS</sequence>
<proteinExistence type="predicted"/>
<dbReference type="AlphaFoldDB" id="A0A9E7JA29"/>
<evidence type="ECO:0000313" key="1">
    <source>
        <dbReference type="EMBL" id="URD72782.1"/>
    </source>
</evidence>
<evidence type="ECO:0000313" key="3">
    <source>
        <dbReference type="Proteomes" id="UP001055439"/>
    </source>
</evidence>
<dbReference type="Proteomes" id="UP001055439">
    <property type="component" value="Chromosome 1"/>
</dbReference>